<dbReference type="EMBL" id="JBIENY010000268">
    <property type="protein sequence ID" value="MFG6297499.1"/>
    <property type="molecule type" value="Genomic_DNA"/>
</dbReference>
<evidence type="ECO:0000313" key="1">
    <source>
        <dbReference type="EMBL" id="MFG6297499.1"/>
    </source>
</evidence>
<proteinExistence type="predicted"/>
<protein>
    <submittedName>
        <fullName evidence="1">Uncharacterized protein</fullName>
    </submittedName>
</protein>
<comment type="caution">
    <text evidence="1">The sequence shown here is derived from an EMBL/GenBank/DDBJ whole genome shotgun (WGS) entry which is preliminary data.</text>
</comment>
<organism evidence="1 2">
    <name type="scientific">Streptomyces rochei</name>
    <name type="common">Streptomyces parvullus</name>
    <dbReference type="NCBI Taxonomy" id="1928"/>
    <lineage>
        <taxon>Bacteria</taxon>
        <taxon>Bacillati</taxon>
        <taxon>Actinomycetota</taxon>
        <taxon>Actinomycetes</taxon>
        <taxon>Kitasatosporales</taxon>
        <taxon>Streptomycetaceae</taxon>
        <taxon>Streptomyces</taxon>
        <taxon>Streptomyces rochei group</taxon>
    </lineage>
</organism>
<dbReference type="Proteomes" id="UP001605990">
    <property type="component" value="Unassembled WGS sequence"/>
</dbReference>
<gene>
    <name evidence="1" type="ORF">ACGU38_19300</name>
</gene>
<name>A0ABW7E2Y9_STRRO</name>
<keyword evidence="2" id="KW-1185">Reference proteome</keyword>
<evidence type="ECO:0000313" key="2">
    <source>
        <dbReference type="Proteomes" id="UP001605990"/>
    </source>
</evidence>
<sequence>MGWKQDRAEIKRLMAARPDPNGKHGDESQEAQAINAELDRKLRQQPVWRRARALYED</sequence>
<dbReference type="RefSeq" id="WP_386779290.1">
    <property type="nucleotide sequence ID" value="NZ_JBHYOV010000015.1"/>
</dbReference>
<reference evidence="1 2" key="1">
    <citation type="submission" date="2024-10" db="EMBL/GenBank/DDBJ databases">
        <title>Draft genome assembly of a novel steroid transforming actinomycete isolated from African clawed frog Xenopus laevis.</title>
        <authorList>
            <person name="Bragin E."/>
            <person name="Kollerov V."/>
            <person name="Donova M.V."/>
        </authorList>
    </citation>
    <scope>NUCLEOTIDE SEQUENCE [LARGE SCALE GENOMIC DNA]</scope>
    <source>
        <strain evidence="1 2">MTOC-St3</strain>
    </source>
</reference>
<accession>A0ABW7E2Y9</accession>